<keyword evidence="2" id="KW-1185">Reference proteome</keyword>
<accession>A0A1H5J8X7</accession>
<protein>
    <recommendedName>
        <fullName evidence="3">Prophage protein</fullName>
    </recommendedName>
</protein>
<evidence type="ECO:0000313" key="2">
    <source>
        <dbReference type="Proteomes" id="UP000199448"/>
    </source>
</evidence>
<gene>
    <name evidence="1" type="ORF">SAMN04488034_101666</name>
</gene>
<evidence type="ECO:0000313" key="1">
    <source>
        <dbReference type="EMBL" id="SEE48944.1"/>
    </source>
</evidence>
<evidence type="ECO:0008006" key="3">
    <source>
        <dbReference type="Google" id="ProtNLM"/>
    </source>
</evidence>
<proteinExistence type="predicted"/>
<sequence length="77" mass="9105">MFSIGRLFCCYFGHRLHISRRITNHIKEYSCTRCGQEMTDTANGFLANLTPRLQETNTFLAKIHERRRNRKMILKAS</sequence>
<dbReference type="AlphaFoldDB" id="A0A1H5J8X7"/>
<organism evidence="1 2">
    <name type="scientific">Salinimicrobium catena</name>
    <dbReference type="NCBI Taxonomy" id="390640"/>
    <lineage>
        <taxon>Bacteria</taxon>
        <taxon>Pseudomonadati</taxon>
        <taxon>Bacteroidota</taxon>
        <taxon>Flavobacteriia</taxon>
        <taxon>Flavobacteriales</taxon>
        <taxon>Flavobacteriaceae</taxon>
        <taxon>Salinimicrobium</taxon>
    </lineage>
</organism>
<dbReference type="STRING" id="390640.SAMN04488034_101666"/>
<dbReference type="Proteomes" id="UP000199448">
    <property type="component" value="Unassembled WGS sequence"/>
</dbReference>
<name>A0A1H5J8X7_9FLAO</name>
<dbReference type="EMBL" id="FNUG01000001">
    <property type="protein sequence ID" value="SEE48944.1"/>
    <property type="molecule type" value="Genomic_DNA"/>
</dbReference>
<reference evidence="1 2" key="1">
    <citation type="submission" date="2016-10" db="EMBL/GenBank/DDBJ databases">
        <authorList>
            <person name="de Groot N.N."/>
        </authorList>
    </citation>
    <scope>NUCLEOTIDE SEQUENCE [LARGE SCALE GENOMIC DNA]</scope>
    <source>
        <strain evidence="1 2">DSM 23553</strain>
    </source>
</reference>